<dbReference type="PANTHER" id="PTHR32096">
    <property type="entry name" value="WRKY TRANSCRIPTION FACTOR 30-RELATED-RELATED"/>
    <property type="match status" value="1"/>
</dbReference>
<comment type="caution">
    <text evidence="8">The sequence shown here is derived from an EMBL/GenBank/DDBJ whole genome shotgun (WGS) entry which is preliminary data.</text>
</comment>
<proteinExistence type="predicted"/>
<dbReference type="PANTHER" id="PTHR32096:SF80">
    <property type="entry name" value="WRKY TRANSCRIPTION FACTOR 27-RELATED"/>
    <property type="match status" value="1"/>
</dbReference>
<protein>
    <recommendedName>
        <fullName evidence="7">WRKY domain-containing protein</fullName>
    </recommendedName>
</protein>
<dbReference type="OrthoDB" id="1737727at2759"/>
<gene>
    <name evidence="8" type="ORF">Cgig2_007889</name>
</gene>
<organism evidence="8 9">
    <name type="scientific">Carnegiea gigantea</name>
    <dbReference type="NCBI Taxonomy" id="171969"/>
    <lineage>
        <taxon>Eukaryota</taxon>
        <taxon>Viridiplantae</taxon>
        <taxon>Streptophyta</taxon>
        <taxon>Embryophyta</taxon>
        <taxon>Tracheophyta</taxon>
        <taxon>Spermatophyta</taxon>
        <taxon>Magnoliopsida</taxon>
        <taxon>eudicotyledons</taxon>
        <taxon>Gunneridae</taxon>
        <taxon>Pentapetalae</taxon>
        <taxon>Caryophyllales</taxon>
        <taxon>Cactineae</taxon>
        <taxon>Cactaceae</taxon>
        <taxon>Cactoideae</taxon>
        <taxon>Echinocereeae</taxon>
        <taxon>Carnegiea</taxon>
    </lineage>
</organism>
<keyword evidence="5" id="KW-0539">Nucleus</keyword>
<dbReference type="Pfam" id="PF03106">
    <property type="entry name" value="WRKY"/>
    <property type="match status" value="1"/>
</dbReference>
<keyword evidence="2" id="KW-0805">Transcription regulation</keyword>
<dbReference type="InterPro" id="IPR003657">
    <property type="entry name" value="WRKY_dom"/>
</dbReference>
<dbReference type="SMART" id="SM00774">
    <property type="entry name" value="WRKY"/>
    <property type="match status" value="1"/>
</dbReference>
<dbReference type="AlphaFoldDB" id="A0A9Q1QHV5"/>
<dbReference type="SUPFAM" id="SSF118290">
    <property type="entry name" value="WRKY DNA-binding domain"/>
    <property type="match status" value="1"/>
</dbReference>
<dbReference type="GO" id="GO:0005634">
    <property type="term" value="C:nucleus"/>
    <property type="evidence" value="ECO:0007669"/>
    <property type="project" value="UniProtKB-SubCell"/>
</dbReference>
<evidence type="ECO:0000313" key="8">
    <source>
        <dbReference type="EMBL" id="KAJ8442051.1"/>
    </source>
</evidence>
<evidence type="ECO:0000256" key="4">
    <source>
        <dbReference type="ARBA" id="ARBA00023163"/>
    </source>
</evidence>
<accession>A0A9Q1QHV5</accession>
<dbReference type="PROSITE" id="PS50811">
    <property type="entry name" value="WRKY"/>
    <property type="match status" value="1"/>
</dbReference>
<dbReference type="Gene3D" id="2.20.25.80">
    <property type="entry name" value="WRKY domain"/>
    <property type="match status" value="1"/>
</dbReference>
<comment type="subcellular location">
    <subcellularLocation>
        <location evidence="1">Nucleus</location>
    </subcellularLocation>
</comment>
<feature type="region of interest" description="Disordered" evidence="6">
    <location>
        <begin position="263"/>
        <end position="344"/>
    </location>
</feature>
<evidence type="ECO:0000259" key="7">
    <source>
        <dbReference type="PROSITE" id="PS50811"/>
    </source>
</evidence>
<evidence type="ECO:0000313" key="9">
    <source>
        <dbReference type="Proteomes" id="UP001153076"/>
    </source>
</evidence>
<feature type="compositionally biased region" description="Low complexity" evidence="6">
    <location>
        <begin position="296"/>
        <end position="320"/>
    </location>
</feature>
<keyword evidence="9" id="KW-1185">Reference proteome</keyword>
<keyword evidence="4" id="KW-0804">Transcription</keyword>
<keyword evidence="3" id="KW-0238">DNA-binding</keyword>
<dbReference type="GO" id="GO:0003700">
    <property type="term" value="F:DNA-binding transcription factor activity"/>
    <property type="evidence" value="ECO:0007669"/>
    <property type="project" value="InterPro"/>
</dbReference>
<feature type="domain" description="WRKY" evidence="7">
    <location>
        <begin position="206"/>
        <end position="272"/>
    </location>
</feature>
<name>A0A9Q1QHV5_9CARY</name>
<evidence type="ECO:0000256" key="6">
    <source>
        <dbReference type="SAM" id="MobiDB-lite"/>
    </source>
</evidence>
<evidence type="ECO:0000256" key="5">
    <source>
        <dbReference type="ARBA" id="ARBA00023242"/>
    </source>
</evidence>
<evidence type="ECO:0000256" key="2">
    <source>
        <dbReference type="ARBA" id="ARBA00023015"/>
    </source>
</evidence>
<dbReference type="InterPro" id="IPR036576">
    <property type="entry name" value="WRKY_dom_sf"/>
</dbReference>
<sequence>MEEMEENNDTWSLLAVVRECSMRVRNKAPTPDPALTLPLPPTLTPEPAFEPISNSPFAMNGSALEPSSFGSFPTYNNADYSFDHHDLVDFYKPFLVQPSPPGVTGANVPDPQLTGSLPKADTGFGPDSGGVLRLEPHQNPHRQHQLLPAPAVDAAGGGATFQQHNDHQLLLQQGSLQNRKLQIPGACPVGIHKKKKFEERRVCKMRLEELSEDKWAWRKYGQKPIKGSPYPRNYYRCSTSKGCTARKQVERSPVERNTYLVTYTGQHYHARPPLRTPSRVTRPSDSTSSPEEESKSQTTPASATPTSAPYQNGSGSESGEPVVGKNENENEEEEGGDDEEIELIPNSMADPKLLMDMERLMNNDQRTSPGERKTGESVGNGYGYGYDMMMREIGASDPNVNFGVVVRGNGLCLGIQQKELDSAASGSAAPTTLAAAHESPNGRGRNIWDNGIINPQSFLF</sequence>
<reference evidence="8" key="1">
    <citation type="submission" date="2022-04" db="EMBL/GenBank/DDBJ databases">
        <title>Carnegiea gigantea Genome sequencing and assembly v2.</title>
        <authorList>
            <person name="Copetti D."/>
            <person name="Sanderson M.J."/>
            <person name="Burquez A."/>
            <person name="Wojciechowski M.F."/>
        </authorList>
    </citation>
    <scope>NUCLEOTIDE SEQUENCE</scope>
    <source>
        <strain evidence="8">SGP5-SGP5p</strain>
        <tissue evidence="8">Aerial part</tissue>
    </source>
</reference>
<evidence type="ECO:0000256" key="1">
    <source>
        <dbReference type="ARBA" id="ARBA00004123"/>
    </source>
</evidence>
<dbReference type="InterPro" id="IPR044810">
    <property type="entry name" value="WRKY_plant"/>
</dbReference>
<feature type="compositionally biased region" description="Acidic residues" evidence="6">
    <location>
        <begin position="329"/>
        <end position="342"/>
    </location>
</feature>
<evidence type="ECO:0000256" key="3">
    <source>
        <dbReference type="ARBA" id="ARBA00023125"/>
    </source>
</evidence>
<dbReference type="Proteomes" id="UP001153076">
    <property type="component" value="Unassembled WGS sequence"/>
</dbReference>
<dbReference type="GO" id="GO:0000976">
    <property type="term" value="F:transcription cis-regulatory region binding"/>
    <property type="evidence" value="ECO:0007669"/>
    <property type="project" value="TreeGrafter"/>
</dbReference>
<dbReference type="EMBL" id="JAKOGI010000147">
    <property type="protein sequence ID" value="KAJ8442051.1"/>
    <property type="molecule type" value="Genomic_DNA"/>
</dbReference>